<dbReference type="WBParaSite" id="SMUV_0000432301-mRNA-1">
    <property type="protein sequence ID" value="SMUV_0000432301-mRNA-1"/>
    <property type="gene ID" value="SMUV_0000432301"/>
</dbReference>
<protein>
    <submittedName>
        <fullName evidence="3">Ntox44 domain-containing protein</fullName>
    </submittedName>
</protein>
<name>A0A0N5AIR6_9BILA</name>
<evidence type="ECO:0000313" key="2">
    <source>
        <dbReference type="Proteomes" id="UP000046393"/>
    </source>
</evidence>
<sequence length="121" mass="13232">MADVANKNGFLRDIDKISVGGGIAVGVPMNDPVKVAGRVEINFGVSGLAGALPFGFGYQGERYSLNDYDGNKNDIVPDRYAKMIWKLREIQQIARNSKNNTANKQNSNSNKQQKANIDCLI</sequence>
<organism evidence="2 3">
    <name type="scientific">Syphacia muris</name>
    <dbReference type="NCBI Taxonomy" id="451379"/>
    <lineage>
        <taxon>Eukaryota</taxon>
        <taxon>Metazoa</taxon>
        <taxon>Ecdysozoa</taxon>
        <taxon>Nematoda</taxon>
        <taxon>Chromadorea</taxon>
        <taxon>Rhabditida</taxon>
        <taxon>Spirurina</taxon>
        <taxon>Oxyuridomorpha</taxon>
        <taxon>Oxyuroidea</taxon>
        <taxon>Oxyuridae</taxon>
        <taxon>Syphacia</taxon>
    </lineage>
</organism>
<proteinExistence type="predicted"/>
<dbReference type="STRING" id="451379.A0A0N5AIR6"/>
<dbReference type="AlphaFoldDB" id="A0A0N5AIR6"/>
<evidence type="ECO:0000256" key="1">
    <source>
        <dbReference type="SAM" id="MobiDB-lite"/>
    </source>
</evidence>
<evidence type="ECO:0000313" key="3">
    <source>
        <dbReference type="WBParaSite" id="SMUV_0000432301-mRNA-1"/>
    </source>
</evidence>
<feature type="region of interest" description="Disordered" evidence="1">
    <location>
        <begin position="96"/>
        <end position="121"/>
    </location>
</feature>
<keyword evidence="2" id="KW-1185">Reference proteome</keyword>
<dbReference type="Proteomes" id="UP000046393">
    <property type="component" value="Unplaced"/>
</dbReference>
<reference evidence="3" key="1">
    <citation type="submission" date="2017-02" db="UniProtKB">
        <authorList>
            <consortium name="WormBaseParasite"/>
        </authorList>
    </citation>
    <scope>IDENTIFICATION</scope>
</reference>
<accession>A0A0N5AIR6</accession>